<gene>
    <name evidence="1" type="ORF">OXPF_30890</name>
</gene>
<dbReference type="Proteomes" id="UP000050326">
    <property type="component" value="Unassembled WGS sequence"/>
</dbReference>
<evidence type="ECO:0000313" key="2">
    <source>
        <dbReference type="Proteomes" id="UP000050326"/>
    </source>
</evidence>
<dbReference type="InterPro" id="IPR046590">
    <property type="entry name" value="DUF6648"/>
</dbReference>
<keyword evidence="2" id="KW-1185">Reference proteome</keyword>
<dbReference type="RefSeq" id="WP_054876078.1">
    <property type="nucleotide sequence ID" value="NZ_LKET01000039.1"/>
</dbReference>
<evidence type="ECO:0000313" key="1">
    <source>
        <dbReference type="EMBL" id="KPU43647.1"/>
    </source>
</evidence>
<dbReference type="EMBL" id="LKET01000039">
    <property type="protein sequence ID" value="KPU43647.1"/>
    <property type="molecule type" value="Genomic_DNA"/>
</dbReference>
<dbReference type="OrthoDB" id="1705959at2"/>
<comment type="caution">
    <text evidence="1">The sequence shown here is derived from an EMBL/GenBank/DDBJ whole genome shotgun (WGS) entry which is preliminary data.</text>
</comment>
<name>A0A0P8W778_9CLOT</name>
<protein>
    <submittedName>
        <fullName evidence="1">Uncharacterized protein</fullName>
    </submittedName>
</protein>
<accession>A0A0P8W778</accession>
<dbReference type="Pfam" id="PF20353">
    <property type="entry name" value="DUF6648"/>
    <property type="match status" value="1"/>
</dbReference>
<organism evidence="1 2">
    <name type="scientific">Oxobacter pfennigii</name>
    <dbReference type="NCBI Taxonomy" id="36849"/>
    <lineage>
        <taxon>Bacteria</taxon>
        <taxon>Bacillati</taxon>
        <taxon>Bacillota</taxon>
        <taxon>Clostridia</taxon>
        <taxon>Eubacteriales</taxon>
        <taxon>Clostridiaceae</taxon>
        <taxon>Oxobacter</taxon>
    </lineage>
</organism>
<reference evidence="1 2" key="1">
    <citation type="submission" date="2015-09" db="EMBL/GenBank/DDBJ databases">
        <title>Genome sequence of Oxobacter pfennigii DSM 3222.</title>
        <authorList>
            <person name="Poehlein A."/>
            <person name="Bengelsdorf F.R."/>
            <person name="Schiel-Bengelsdorf B."/>
            <person name="Duerre P."/>
            <person name="Daniel R."/>
        </authorList>
    </citation>
    <scope>NUCLEOTIDE SEQUENCE [LARGE SCALE GENOMIC DNA]</scope>
    <source>
        <strain evidence="1 2">DSM 3222</strain>
    </source>
</reference>
<dbReference type="AlphaFoldDB" id="A0A0P8W778"/>
<proteinExistence type="predicted"/>
<sequence length="183" mass="22363">MDYRLSENLYDRLAKKKNALIQKFSKGDLSKREFLIENFELIQNMNIKPFTRIDCFEKGYYNYQYYNTLAKYYRMEADYEKNNMKHPEIYKEYIDKSNFFYGKKDKTVLKVLELVDFKKVDAYYIKVNSTYLKNRLIEIVMRDYDNVIFHTRSPYIAERLISEGILYDEVRRSVIDSYINQTY</sequence>